<sequence length="936" mass="99962">MARTVGDRRLAGVTWDLFGREPEIQFLTRIIDDTAAGAGGWHVLTGPPGIGKSRLLQAVLAPAAARGIAVASREAFRLDPAVPLVTLTGALRDCSPETSAFAWLARHEPERADPLGTLQRLRTSLEQAARENPLLIVIDDAQWMDELSALAVRELIPALASSPVRWLFAHRPPSGADRSTPGHQVVRWLLRDGTPPIRLRPLDETAIAQLSAQVVGAEVDNTVVALAASCLGNPLRTEQLLRALVRTGQLVVVRGVGSVVGDALPSGFVDAVRELLESLSEPAAWLLRSVSVFDRPFDIGEAARLCGRTAMEMAPLVREAMDDFLVEDPLGRLAFAHDLVRQAVYSMLPRSLREQLHRDVAAITRDAGRPVLEVAEHQLKSGRSGAAEAVRLVRSTAREIARVAPGAAADVMLRALDAADADDPGRLPLIADTVGLLAAAARLEEARRLGGESLDAGLDPQTSALLQLGLAEACKHSGLDRQTVEYADAALRHPEIPVPVQARLHAVRTHALCYLGELAGADDSGSRADTLGRQSGESAAVVFGLAGRSLVAYTEGRLTDSLAHAEAAVELADREGGEAAQRHPRIWLGGALIALDRFDEAAEVISAGRRKSDRSGAAWADPLWHYFHTALLYARGRLDDAGVEAQSGLAVAEQHEANALAMPLLGMLLRIAVRRGDLSRAQDHLDHVRRLAGDGVTAVPEDVLWAEAVLLCASGATKAAFDLLRDFYPRLLERPALFTADPASAAELVRIARQAGHPGEASMVVVATRRYADRNPGSRSATGSAAHAAGVHHSDLAGVQRAVAEFRRADRPLALAAALEDAAALGGDTYPEALSIVTRCGAERVRVRIEALLRERGAVAPHEAAEAAPCLPQLTKAERRVAIEVGAGRTNSEVAEVLYISKHTVDAHLRNIFAKLGVRRRAELARIVAQECPSIT</sequence>
<evidence type="ECO:0000256" key="2">
    <source>
        <dbReference type="ARBA" id="ARBA00022840"/>
    </source>
</evidence>
<dbReference type="SMART" id="SM00421">
    <property type="entry name" value="HTH_LUXR"/>
    <property type="match status" value="1"/>
</dbReference>
<proteinExistence type="predicted"/>
<comment type="caution">
    <text evidence="4">The sequence shown here is derived from an EMBL/GenBank/DDBJ whole genome shotgun (WGS) entry which is preliminary data.</text>
</comment>
<dbReference type="InterPro" id="IPR000792">
    <property type="entry name" value="Tscrpt_reg_LuxR_C"/>
</dbReference>
<dbReference type="GO" id="GO:0003677">
    <property type="term" value="F:DNA binding"/>
    <property type="evidence" value="ECO:0007669"/>
    <property type="project" value="InterPro"/>
</dbReference>
<dbReference type="GO" id="GO:0006355">
    <property type="term" value="P:regulation of DNA-templated transcription"/>
    <property type="evidence" value="ECO:0007669"/>
    <property type="project" value="InterPro"/>
</dbReference>
<feature type="domain" description="HTH luxR-type" evidence="3">
    <location>
        <begin position="867"/>
        <end position="932"/>
    </location>
</feature>
<keyword evidence="5" id="KW-1185">Reference proteome</keyword>
<dbReference type="InterPro" id="IPR011990">
    <property type="entry name" value="TPR-like_helical_dom_sf"/>
</dbReference>
<evidence type="ECO:0000313" key="5">
    <source>
        <dbReference type="Proteomes" id="UP000636960"/>
    </source>
</evidence>
<dbReference type="Proteomes" id="UP000636960">
    <property type="component" value="Unassembled WGS sequence"/>
</dbReference>
<dbReference type="InterPro" id="IPR016032">
    <property type="entry name" value="Sig_transdc_resp-reg_C-effctor"/>
</dbReference>
<protein>
    <submittedName>
        <fullName evidence="4">Helix-turn-helix transcriptional regulator</fullName>
    </submittedName>
</protein>
<evidence type="ECO:0000256" key="1">
    <source>
        <dbReference type="ARBA" id="ARBA00022741"/>
    </source>
</evidence>
<dbReference type="GO" id="GO:0005737">
    <property type="term" value="C:cytoplasm"/>
    <property type="evidence" value="ECO:0007669"/>
    <property type="project" value="TreeGrafter"/>
</dbReference>
<dbReference type="GO" id="GO:0004016">
    <property type="term" value="F:adenylate cyclase activity"/>
    <property type="evidence" value="ECO:0007669"/>
    <property type="project" value="TreeGrafter"/>
</dbReference>
<dbReference type="Pfam" id="PF13191">
    <property type="entry name" value="AAA_16"/>
    <property type="match status" value="1"/>
</dbReference>
<dbReference type="Gene3D" id="3.40.50.300">
    <property type="entry name" value="P-loop containing nucleotide triphosphate hydrolases"/>
    <property type="match status" value="1"/>
</dbReference>
<dbReference type="GO" id="GO:0005524">
    <property type="term" value="F:ATP binding"/>
    <property type="evidence" value="ECO:0007669"/>
    <property type="project" value="UniProtKB-KW"/>
</dbReference>
<dbReference type="Pfam" id="PF00196">
    <property type="entry name" value="GerE"/>
    <property type="match status" value="1"/>
</dbReference>
<dbReference type="PROSITE" id="PS50043">
    <property type="entry name" value="HTH_LUXR_2"/>
    <property type="match status" value="1"/>
</dbReference>
<evidence type="ECO:0000259" key="3">
    <source>
        <dbReference type="PROSITE" id="PS50043"/>
    </source>
</evidence>
<dbReference type="InterPro" id="IPR036388">
    <property type="entry name" value="WH-like_DNA-bd_sf"/>
</dbReference>
<dbReference type="InterPro" id="IPR041664">
    <property type="entry name" value="AAA_16"/>
</dbReference>
<keyword evidence="2" id="KW-0067">ATP-binding</keyword>
<name>A0A919JW20_9ACTN</name>
<dbReference type="InterPro" id="IPR027417">
    <property type="entry name" value="P-loop_NTPase"/>
</dbReference>
<dbReference type="Gene3D" id="1.10.10.10">
    <property type="entry name" value="Winged helix-like DNA-binding domain superfamily/Winged helix DNA-binding domain"/>
    <property type="match status" value="1"/>
</dbReference>
<dbReference type="CDD" id="cd06170">
    <property type="entry name" value="LuxR_C_like"/>
    <property type="match status" value="1"/>
</dbReference>
<dbReference type="PROSITE" id="PS00622">
    <property type="entry name" value="HTH_LUXR_1"/>
    <property type="match status" value="1"/>
</dbReference>
<dbReference type="PANTHER" id="PTHR16305:SF35">
    <property type="entry name" value="TRANSCRIPTIONAL ACTIVATOR DOMAIN"/>
    <property type="match status" value="1"/>
</dbReference>
<dbReference type="SUPFAM" id="SSF52540">
    <property type="entry name" value="P-loop containing nucleoside triphosphate hydrolases"/>
    <property type="match status" value="1"/>
</dbReference>
<dbReference type="Gene3D" id="1.25.40.10">
    <property type="entry name" value="Tetratricopeptide repeat domain"/>
    <property type="match status" value="1"/>
</dbReference>
<dbReference type="AlphaFoldDB" id="A0A919JW20"/>
<reference evidence="4" key="1">
    <citation type="submission" date="2021-01" db="EMBL/GenBank/DDBJ databases">
        <title>Whole genome shotgun sequence of Actinoplanes rishiriensis NBRC 108556.</title>
        <authorList>
            <person name="Komaki H."/>
            <person name="Tamura T."/>
        </authorList>
    </citation>
    <scope>NUCLEOTIDE SEQUENCE</scope>
    <source>
        <strain evidence="4">NBRC 108556</strain>
    </source>
</reference>
<evidence type="ECO:0000313" key="4">
    <source>
        <dbReference type="EMBL" id="GIE94619.1"/>
    </source>
</evidence>
<accession>A0A919JW20</accession>
<dbReference type="EMBL" id="BOMV01000015">
    <property type="protein sequence ID" value="GIE94619.1"/>
    <property type="molecule type" value="Genomic_DNA"/>
</dbReference>
<organism evidence="4 5">
    <name type="scientific">Paractinoplanes rishiriensis</name>
    <dbReference type="NCBI Taxonomy" id="1050105"/>
    <lineage>
        <taxon>Bacteria</taxon>
        <taxon>Bacillati</taxon>
        <taxon>Actinomycetota</taxon>
        <taxon>Actinomycetes</taxon>
        <taxon>Micromonosporales</taxon>
        <taxon>Micromonosporaceae</taxon>
        <taxon>Paractinoplanes</taxon>
    </lineage>
</organism>
<keyword evidence="1" id="KW-0547">Nucleotide-binding</keyword>
<gene>
    <name evidence="4" type="ORF">Ari01nite_20840</name>
</gene>
<dbReference type="SUPFAM" id="SSF46894">
    <property type="entry name" value="C-terminal effector domain of the bipartite response regulators"/>
    <property type="match status" value="1"/>
</dbReference>
<dbReference type="PRINTS" id="PR00038">
    <property type="entry name" value="HTHLUXR"/>
</dbReference>
<dbReference type="PANTHER" id="PTHR16305">
    <property type="entry name" value="TESTICULAR SOLUBLE ADENYLYL CYCLASE"/>
    <property type="match status" value="1"/>
</dbReference>